<reference evidence="3" key="1">
    <citation type="journal article" date="2014" name="Front. Microbiol.">
        <title>High frequency of phylogenetically diverse reductive dehalogenase-homologous genes in deep subseafloor sedimentary metagenomes.</title>
        <authorList>
            <person name="Kawai M."/>
            <person name="Futagami T."/>
            <person name="Toyoda A."/>
            <person name="Takaki Y."/>
            <person name="Nishi S."/>
            <person name="Hori S."/>
            <person name="Arai W."/>
            <person name="Tsubouchi T."/>
            <person name="Morono Y."/>
            <person name="Uchiyama I."/>
            <person name="Ito T."/>
            <person name="Fujiyama A."/>
            <person name="Inagaki F."/>
            <person name="Takami H."/>
        </authorList>
    </citation>
    <scope>NUCLEOTIDE SEQUENCE</scope>
    <source>
        <strain evidence="3">Expedition CK06-06</strain>
    </source>
</reference>
<dbReference type="GO" id="GO:0003677">
    <property type="term" value="F:DNA binding"/>
    <property type="evidence" value="ECO:0007669"/>
    <property type="project" value="UniProtKB-KW"/>
</dbReference>
<dbReference type="Gene3D" id="3.90.220.20">
    <property type="entry name" value="DNA methylase specificity domains"/>
    <property type="match status" value="1"/>
</dbReference>
<gene>
    <name evidence="3" type="ORF">S06H3_33905</name>
</gene>
<evidence type="ECO:0000256" key="2">
    <source>
        <dbReference type="ARBA" id="ARBA00023125"/>
    </source>
</evidence>
<accession>X1NFW2</accession>
<organism evidence="3">
    <name type="scientific">marine sediment metagenome</name>
    <dbReference type="NCBI Taxonomy" id="412755"/>
    <lineage>
        <taxon>unclassified sequences</taxon>
        <taxon>metagenomes</taxon>
        <taxon>ecological metagenomes</taxon>
    </lineage>
</organism>
<dbReference type="EMBL" id="BARV01020295">
    <property type="protein sequence ID" value="GAI25700.1"/>
    <property type="molecule type" value="Genomic_DNA"/>
</dbReference>
<dbReference type="AlphaFoldDB" id="X1NFW2"/>
<dbReference type="InterPro" id="IPR044946">
    <property type="entry name" value="Restrct_endonuc_typeI_TRD_sf"/>
</dbReference>
<keyword evidence="1" id="KW-0680">Restriction system</keyword>
<sequence>MERVESLRTEYKFKKTEIGEIPVDWEALNLDNISEEIYRYPTYYNIEYQKEGIPEVRGELIRPNGKLEKKLSRYRFISYKTALKFPRTCLKESDFVISVRGTL</sequence>
<dbReference type="SUPFAM" id="SSF116734">
    <property type="entry name" value="DNA methylase specificity domain"/>
    <property type="match status" value="1"/>
</dbReference>
<keyword evidence="2" id="KW-0238">DNA-binding</keyword>
<proteinExistence type="predicted"/>
<evidence type="ECO:0008006" key="4">
    <source>
        <dbReference type="Google" id="ProtNLM"/>
    </source>
</evidence>
<dbReference type="GO" id="GO:0009307">
    <property type="term" value="P:DNA restriction-modification system"/>
    <property type="evidence" value="ECO:0007669"/>
    <property type="project" value="UniProtKB-KW"/>
</dbReference>
<name>X1NFW2_9ZZZZ</name>
<feature type="non-terminal residue" evidence="3">
    <location>
        <position position="103"/>
    </location>
</feature>
<protein>
    <recommendedName>
        <fullName evidence="4">Type I restriction modification DNA specificity domain-containing protein</fullName>
    </recommendedName>
</protein>
<evidence type="ECO:0000313" key="3">
    <source>
        <dbReference type="EMBL" id="GAI25700.1"/>
    </source>
</evidence>
<evidence type="ECO:0000256" key="1">
    <source>
        <dbReference type="ARBA" id="ARBA00022747"/>
    </source>
</evidence>
<comment type="caution">
    <text evidence="3">The sequence shown here is derived from an EMBL/GenBank/DDBJ whole genome shotgun (WGS) entry which is preliminary data.</text>
</comment>